<reference evidence="2" key="1">
    <citation type="submission" date="2016-09" db="EMBL/GenBank/DDBJ databases">
        <authorList>
            <person name="Varghese N."/>
            <person name="Submissions S."/>
        </authorList>
    </citation>
    <scope>NUCLEOTIDE SEQUENCE [LARGE SCALE GENOMIC DNA]</scope>
    <source>
        <strain evidence="2">ANC 3699</strain>
    </source>
</reference>
<dbReference type="OrthoDB" id="6969690at2"/>
<accession>A0A1G6HJJ7</accession>
<dbReference type="AlphaFoldDB" id="A0A1G6HJJ7"/>
<dbReference type="Proteomes" id="UP000242317">
    <property type="component" value="Unassembled WGS sequence"/>
</dbReference>
<protein>
    <submittedName>
        <fullName evidence="1">Uncharacterized protein</fullName>
    </submittedName>
</protein>
<keyword evidence="2" id="KW-1185">Reference proteome</keyword>
<evidence type="ECO:0000313" key="1">
    <source>
        <dbReference type="EMBL" id="SDB94429.1"/>
    </source>
</evidence>
<dbReference type="EMBL" id="FMYK01000002">
    <property type="protein sequence ID" value="SDB94429.1"/>
    <property type="molecule type" value="Genomic_DNA"/>
</dbReference>
<organism evidence="1 2">
    <name type="scientific">Acinetobacter marinus</name>
    <dbReference type="NCBI Taxonomy" id="281375"/>
    <lineage>
        <taxon>Bacteria</taxon>
        <taxon>Pseudomonadati</taxon>
        <taxon>Pseudomonadota</taxon>
        <taxon>Gammaproteobacteria</taxon>
        <taxon>Moraxellales</taxon>
        <taxon>Moraxellaceae</taxon>
        <taxon>Acinetobacter</taxon>
    </lineage>
</organism>
<gene>
    <name evidence="1" type="ORF">SAMN05421749_102328</name>
</gene>
<dbReference type="RefSeq" id="WP_092616866.1">
    <property type="nucleotide sequence ID" value="NZ_FMYK01000002.1"/>
</dbReference>
<sequence length="140" mass="16542">MDIEKLLKKRQLNVQEQNFISKHRIYQEALYWRKQGVPELLREIAIQHHIDVEHSIFLEYEQDSLGGSTDEGIILTPDYQFYEFDIDFNPDRTALLQVYVFRNITDRYEVNAHQRGKGATWGSLAIDVLNELNQQTNSEE</sequence>
<name>A0A1G6HJJ7_9GAMM</name>
<proteinExistence type="predicted"/>
<evidence type="ECO:0000313" key="2">
    <source>
        <dbReference type="Proteomes" id="UP000242317"/>
    </source>
</evidence>